<keyword evidence="2" id="KW-1185">Reference proteome</keyword>
<evidence type="ECO:0000313" key="2">
    <source>
        <dbReference type="Proteomes" id="UP001196413"/>
    </source>
</evidence>
<dbReference type="EMBL" id="JAHQIW010005480">
    <property type="protein sequence ID" value="KAJ1366145.1"/>
    <property type="molecule type" value="Genomic_DNA"/>
</dbReference>
<name>A0AAD5QYC5_PARTN</name>
<sequence length="52" mass="6082">MAFWSREMWQSVVDRAIELLASGHLGLHFYTAFATKLLAYTVQEYLSVREMN</sequence>
<evidence type="ECO:0000313" key="1">
    <source>
        <dbReference type="EMBL" id="KAJ1366145.1"/>
    </source>
</evidence>
<dbReference type="Proteomes" id="UP001196413">
    <property type="component" value="Unassembled WGS sequence"/>
</dbReference>
<accession>A0AAD5QYC5</accession>
<organism evidence="1 2">
    <name type="scientific">Parelaphostrongylus tenuis</name>
    <name type="common">Meningeal worm</name>
    <dbReference type="NCBI Taxonomy" id="148309"/>
    <lineage>
        <taxon>Eukaryota</taxon>
        <taxon>Metazoa</taxon>
        <taxon>Ecdysozoa</taxon>
        <taxon>Nematoda</taxon>
        <taxon>Chromadorea</taxon>
        <taxon>Rhabditida</taxon>
        <taxon>Rhabditina</taxon>
        <taxon>Rhabditomorpha</taxon>
        <taxon>Strongyloidea</taxon>
        <taxon>Metastrongylidae</taxon>
        <taxon>Parelaphostrongylus</taxon>
    </lineage>
</organism>
<comment type="caution">
    <text evidence="1">The sequence shown here is derived from an EMBL/GenBank/DDBJ whole genome shotgun (WGS) entry which is preliminary data.</text>
</comment>
<gene>
    <name evidence="1" type="ORF">KIN20_026745</name>
</gene>
<proteinExistence type="predicted"/>
<dbReference type="AlphaFoldDB" id="A0AAD5QYC5"/>
<protein>
    <submittedName>
        <fullName evidence="1">Uncharacterized protein</fullName>
    </submittedName>
</protein>
<reference evidence="1" key="1">
    <citation type="submission" date="2021-06" db="EMBL/GenBank/DDBJ databases">
        <title>Parelaphostrongylus tenuis whole genome reference sequence.</title>
        <authorList>
            <person name="Garwood T.J."/>
            <person name="Larsen P.A."/>
            <person name="Fountain-Jones N.M."/>
            <person name="Garbe J.R."/>
            <person name="Macchietto M.G."/>
            <person name="Kania S.A."/>
            <person name="Gerhold R.W."/>
            <person name="Richards J.E."/>
            <person name="Wolf T.M."/>
        </authorList>
    </citation>
    <scope>NUCLEOTIDE SEQUENCE</scope>
    <source>
        <strain evidence="1">MNPRO001-30</strain>
        <tissue evidence="1">Meninges</tissue>
    </source>
</reference>